<name>A0A7C5LVK5_9PROT</name>
<keyword evidence="3" id="KW-0378">Hydrolase</keyword>
<dbReference type="Proteomes" id="UP000885830">
    <property type="component" value="Unassembled WGS sequence"/>
</dbReference>
<sequence>TLGEPKFTTTADGAKIAAYHAGPKDGETVILLASLGRSVSDFNALVSSLNSQGYHTISVNMRGVGKSKFAPKQSNLNLFDLAKDVHLAIMPDADREKPVILIGHAFGNRLARAYASAYPQSIKALVLVAAGGSQKLDPSQKVTQALGNSFEWKMWPPKRYREIQYAFFADTHKPPNSWKRGWYKKAAKLQVMASQTTPLPTWHAGDGKSPILVLQAANDRIAPAKTTSQVLLNDFPKRVQIVEIENAGHALLPEQAEAISDAVIQFLQHLQ</sequence>
<dbReference type="PANTHER" id="PTHR43798:SF33">
    <property type="entry name" value="HYDROLASE, PUTATIVE (AFU_ORTHOLOGUE AFUA_2G14860)-RELATED"/>
    <property type="match status" value="1"/>
</dbReference>
<dbReference type="GO" id="GO:0016787">
    <property type="term" value="F:hydrolase activity"/>
    <property type="evidence" value="ECO:0007669"/>
    <property type="project" value="UniProtKB-KW"/>
</dbReference>
<feature type="domain" description="AB hydrolase-1" evidence="1">
    <location>
        <begin position="28"/>
        <end position="151"/>
    </location>
</feature>
<dbReference type="SUPFAM" id="SSF53474">
    <property type="entry name" value="alpha/beta-Hydrolases"/>
    <property type="match status" value="1"/>
</dbReference>
<accession>A0A7C5LVK5</accession>
<dbReference type="InterPro" id="IPR000073">
    <property type="entry name" value="AB_hydrolase_1"/>
</dbReference>
<evidence type="ECO:0000259" key="2">
    <source>
        <dbReference type="Pfam" id="PF08386"/>
    </source>
</evidence>
<organism evidence="3">
    <name type="scientific">Hellea balneolensis</name>
    <dbReference type="NCBI Taxonomy" id="287478"/>
    <lineage>
        <taxon>Bacteria</taxon>
        <taxon>Pseudomonadati</taxon>
        <taxon>Pseudomonadota</taxon>
        <taxon>Alphaproteobacteria</taxon>
        <taxon>Maricaulales</taxon>
        <taxon>Robiginitomaculaceae</taxon>
        <taxon>Hellea</taxon>
    </lineage>
</organism>
<dbReference type="PRINTS" id="PR00111">
    <property type="entry name" value="ABHYDROLASE"/>
</dbReference>
<dbReference type="PANTHER" id="PTHR43798">
    <property type="entry name" value="MONOACYLGLYCEROL LIPASE"/>
    <property type="match status" value="1"/>
</dbReference>
<comment type="caution">
    <text evidence="3">The sequence shown here is derived from an EMBL/GenBank/DDBJ whole genome shotgun (WGS) entry which is preliminary data.</text>
</comment>
<dbReference type="GO" id="GO:0016020">
    <property type="term" value="C:membrane"/>
    <property type="evidence" value="ECO:0007669"/>
    <property type="project" value="TreeGrafter"/>
</dbReference>
<feature type="domain" description="Peptidase S33 tripeptidyl aminopeptidase-like C-terminal" evidence="2">
    <location>
        <begin position="196"/>
        <end position="269"/>
    </location>
</feature>
<dbReference type="InterPro" id="IPR050266">
    <property type="entry name" value="AB_hydrolase_sf"/>
</dbReference>
<gene>
    <name evidence="3" type="ORF">ENJ42_09835</name>
</gene>
<dbReference type="Pfam" id="PF08386">
    <property type="entry name" value="Abhydrolase_4"/>
    <property type="match status" value="1"/>
</dbReference>
<dbReference type="Pfam" id="PF00561">
    <property type="entry name" value="Abhydrolase_1"/>
    <property type="match status" value="1"/>
</dbReference>
<dbReference type="AlphaFoldDB" id="A0A7C5LVK5"/>
<protein>
    <submittedName>
        <fullName evidence="3">Alpha/beta hydrolase</fullName>
    </submittedName>
</protein>
<dbReference type="EMBL" id="DRMJ01000516">
    <property type="protein sequence ID" value="HHL43909.1"/>
    <property type="molecule type" value="Genomic_DNA"/>
</dbReference>
<reference evidence="3" key="1">
    <citation type="journal article" date="2020" name="mSystems">
        <title>Genome- and Community-Level Interaction Insights into Carbon Utilization and Element Cycling Functions of Hydrothermarchaeota in Hydrothermal Sediment.</title>
        <authorList>
            <person name="Zhou Z."/>
            <person name="Liu Y."/>
            <person name="Xu W."/>
            <person name="Pan J."/>
            <person name="Luo Z.H."/>
            <person name="Li M."/>
        </authorList>
    </citation>
    <scope>NUCLEOTIDE SEQUENCE [LARGE SCALE GENOMIC DNA]</scope>
    <source>
        <strain evidence="3">HyVt-485</strain>
    </source>
</reference>
<evidence type="ECO:0000313" key="3">
    <source>
        <dbReference type="EMBL" id="HHL43909.1"/>
    </source>
</evidence>
<feature type="non-terminal residue" evidence="3">
    <location>
        <position position="1"/>
    </location>
</feature>
<evidence type="ECO:0000259" key="1">
    <source>
        <dbReference type="Pfam" id="PF00561"/>
    </source>
</evidence>
<dbReference type="Gene3D" id="3.40.50.1820">
    <property type="entry name" value="alpha/beta hydrolase"/>
    <property type="match status" value="1"/>
</dbReference>
<dbReference type="InterPro" id="IPR029058">
    <property type="entry name" value="AB_hydrolase_fold"/>
</dbReference>
<proteinExistence type="predicted"/>
<dbReference type="InterPro" id="IPR013595">
    <property type="entry name" value="Pept_S33_TAP-like_C"/>
</dbReference>